<evidence type="ECO:0000313" key="5">
    <source>
        <dbReference type="EMBL" id="CAF4165799.1"/>
    </source>
</evidence>
<dbReference type="AlphaFoldDB" id="A0A815F5D5"/>
<feature type="compositionally biased region" description="Basic and acidic residues" evidence="1">
    <location>
        <begin position="34"/>
        <end position="46"/>
    </location>
</feature>
<gene>
    <name evidence="3" type="ORF">GPM918_LOCUS29451</name>
    <name evidence="2" type="ORF">OVA965_LOCUS28547</name>
    <name evidence="5" type="ORF">SRO942_LOCUS30031</name>
    <name evidence="4" type="ORF">TMI583_LOCUS29304</name>
</gene>
<proteinExistence type="predicted"/>
<dbReference type="EMBL" id="CAJOBC010047389">
    <property type="protein sequence ID" value="CAF4165799.1"/>
    <property type="molecule type" value="Genomic_DNA"/>
</dbReference>
<sequence>MAIKESENKVNADVDRKRAVKENKEGIPGGKVPQRVDKASNKKYEQRLLSQSPASSSPIAATLTTSATITSRPVLIPVTNLSLTSIMSTPQPLSKITLLPHHNSPSLPQTFRFVTVNKNPALSRTAATPPTVVVFETQ</sequence>
<dbReference type="EMBL" id="CAJNOK010019552">
    <property type="protein sequence ID" value="CAF1301319.1"/>
    <property type="molecule type" value="Genomic_DNA"/>
</dbReference>
<evidence type="ECO:0000313" key="3">
    <source>
        <dbReference type="EMBL" id="CAF1320548.1"/>
    </source>
</evidence>
<evidence type="ECO:0000313" key="6">
    <source>
        <dbReference type="Proteomes" id="UP000663829"/>
    </source>
</evidence>
<dbReference type="EMBL" id="CAJOBA010041134">
    <property type="protein sequence ID" value="CAF4107701.1"/>
    <property type="molecule type" value="Genomic_DNA"/>
</dbReference>
<feature type="compositionally biased region" description="Low complexity" evidence="1">
    <location>
        <begin position="47"/>
        <end position="59"/>
    </location>
</feature>
<dbReference type="EMBL" id="CAJNOQ010013379">
    <property type="protein sequence ID" value="CAF1320548.1"/>
    <property type="molecule type" value="Genomic_DNA"/>
</dbReference>
<protein>
    <submittedName>
        <fullName evidence="3">Uncharacterized protein</fullName>
    </submittedName>
</protein>
<dbReference type="Proteomes" id="UP000681722">
    <property type="component" value="Unassembled WGS sequence"/>
</dbReference>
<feature type="compositionally biased region" description="Basic and acidic residues" evidence="1">
    <location>
        <begin position="1"/>
        <end position="25"/>
    </location>
</feature>
<keyword evidence="6" id="KW-1185">Reference proteome</keyword>
<evidence type="ECO:0000313" key="2">
    <source>
        <dbReference type="EMBL" id="CAF1301319.1"/>
    </source>
</evidence>
<evidence type="ECO:0000256" key="1">
    <source>
        <dbReference type="SAM" id="MobiDB-lite"/>
    </source>
</evidence>
<dbReference type="Proteomes" id="UP000677228">
    <property type="component" value="Unassembled WGS sequence"/>
</dbReference>
<accession>A0A815F5D5</accession>
<name>A0A815F5D5_9BILA</name>
<dbReference type="Proteomes" id="UP000663829">
    <property type="component" value="Unassembled WGS sequence"/>
</dbReference>
<feature type="region of interest" description="Disordered" evidence="1">
    <location>
        <begin position="1"/>
        <end position="59"/>
    </location>
</feature>
<comment type="caution">
    <text evidence="3">The sequence shown here is derived from an EMBL/GenBank/DDBJ whole genome shotgun (WGS) entry which is preliminary data.</text>
</comment>
<dbReference type="Proteomes" id="UP000682733">
    <property type="component" value="Unassembled WGS sequence"/>
</dbReference>
<organism evidence="3 6">
    <name type="scientific">Didymodactylos carnosus</name>
    <dbReference type="NCBI Taxonomy" id="1234261"/>
    <lineage>
        <taxon>Eukaryota</taxon>
        <taxon>Metazoa</taxon>
        <taxon>Spiralia</taxon>
        <taxon>Gnathifera</taxon>
        <taxon>Rotifera</taxon>
        <taxon>Eurotatoria</taxon>
        <taxon>Bdelloidea</taxon>
        <taxon>Philodinida</taxon>
        <taxon>Philodinidae</taxon>
        <taxon>Didymodactylos</taxon>
    </lineage>
</organism>
<reference evidence="3" key="1">
    <citation type="submission" date="2021-02" db="EMBL/GenBank/DDBJ databases">
        <authorList>
            <person name="Nowell W R."/>
        </authorList>
    </citation>
    <scope>NUCLEOTIDE SEQUENCE</scope>
</reference>
<evidence type="ECO:0000313" key="4">
    <source>
        <dbReference type="EMBL" id="CAF4107701.1"/>
    </source>
</evidence>